<feature type="domain" description="NADPH-dependent FMN reductase-like" evidence="1">
    <location>
        <begin position="3"/>
        <end position="140"/>
    </location>
</feature>
<dbReference type="SUPFAM" id="SSF52218">
    <property type="entry name" value="Flavoproteins"/>
    <property type="match status" value="1"/>
</dbReference>
<dbReference type="InterPro" id="IPR005025">
    <property type="entry name" value="FMN_Rdtase-like_dom"/>
</dbReference>
<reference evidence="2 3" key="1">
    <citation type="submission" date="2024-06" db="EMBL/GenBank/DDBJ databases">
        <title>Genomic Encyclopedia of Type Strains, Phase IV (KMG-IV): sequencing the most valuable type-strain genomes for metagenomic binning, comparative biology and taxonomic classification.</title>
        <authorList>
            <person name="Goeker M."/>
        </authorList>
    </citation>
    <scope>NUCLEOTIDE SEQUENCE [LARGE SCALE GENOMIC DNA]</scope>
    <source>
        <strain evidence="2 3">DSM 15349</strain>
    </source>
</reference>
<comment type="caution">
    <text evidence="2">The sequence shown here is derived from an EMBL/GenBank/DDBJ whole genome shotgun (WGS) entry which is preliminary data.</text>
</comment>
<dbReference type="InterPro" id="IPR029039">
    <property type="entry name" value="Flavoprotein-like_sf"/>
</dbReference>
<proteinExistence type="predicted"/>
<dbReference type="PANTHER" id="PTHR30543">
    <property type="entry name" value="CHROMATE REDUCTASE"/>
    <property type="match status" value="1"/>
</dbReference>
<gene>
    <name evidence="2" type="ORF">ABID27_000619</name>
</gene>
<dbReference type="PANTHER" id="PTHR30543:SF21">
    <property type="entry name" value="NAD(P)H-DEPENDENT FMN REDUCTASE LOT6"/>
    <property type="match status" value="1"/>
</dbReference>
<evidence type="ECO:0000259" key="1">
    <source>
        <dbReference type="Pfam" id="PF03358"/>
    </source>
</evidence>
<keyword evidence="3" id="KW-1185">Reference proteome</keyword>
<dbReference type="Pfam" id="PF03358">
    <property type="entry name" value="FMN_red"/>
    <property type="match status" value="1"/>
</dbReference>
<dbReference type="Gene3D" id="3.40.50.360">
    <property type="match status" value="1"/>
</dbReference>
<dbReference type="EMBL" id="JBEPMK010000002">
    <property type="protein sequence ID" value="MET3643997.1"/>
    <property type="molecule type" value="Genomic_DNA"/>
</dbReference>
<dbReference type="InterPro" id="IPR050712">
    <property type="entry name" value="NAD(P)H-dep_reductase"/>
</dbReference>
<evidence type="ECO:0000313" key="2">
    <source>
        <dbReference type="EMBL" id="MET3643997.1"/>
    </source>
</evidence>
<evidence type="ECO:0000313" key="3">
    <source>
        <dbReference type="Proteomes" id="UP001549055"/>
    </source>
</evidence>
<dbReference type="Proteomes" id="UP001549055">
    <property type="component" value="Unassembled WGS sequence"/>
</dbReference>
<organism evidence="2 3">
    <name type="scientific">Streptococcus gallinaceus</name>
    <dbReference type="NCBI Taxonomy" id="165758"/>
    <lineage>
        <taxon>Bacteria</taxon>
        <taxon>Bacillati</taxon>
        <taxon>Bacillota</taxon>
        <taxon>Bacilli</taxon>
        <taxon>Lactobacillales</taxon>
        <taxon>Streptococcaceae</taxon>
        <taxon>Streptococcus</taxon>
    </lineage>
</organism>
<sequence length="182" mass="19535">MANILFISGSLREGSFTSQLAANAEKALEGKATVTYLDWAQVPVLNQDLETPVLPAVQAVRDAVKAADAVWVFSPVYNFSIPGSVKNLLDWLSRAEDLSDPSGKSAIDSKVTTVSLVAAAGHDQAAAIYRDLLPFIRTNFVDDITAVKTNGSAWADGKLILEEEALAQLNKQAESFLAEINK</sequence>
<name>A0ABV2JJB3_9STRE</name>
<accession>A0ABV2JJB3</accession>
<dbReference type="RefSeq" id="WP_253363818.1">
    <property type="nucleotide sequence ID" value="NZ_JALJXU010000002.1"/>
</dbReference>
<protein>
    <submittedName>
        <fullName evidence="2">NAD(P)H-dependent FMN reductase</fullName>
    </submittedName>
</protein>